<dbReference type="SUPFAM" id="SSF55729">
    <property type="entry name" value="Acyl-CoA N-acyltransferases (Nat)"/>
    <property type="match status" value="1"/>
</dbReference>
<comment type="caution">
    <text evidence="4">The sequence shown here is derived from an EMBL/GenBank/DDBJ whole genome shotgun (WGS) entry which is preliminary data.</text>
</comment>
<reference evidence="4" key="2">
    <citation type="submission" date="2020-09" db="EMBL/GenBank/DDBJ databases">
        <authorList>
            <person name="Sun Q."/>
            <person name="Zhou Y."/>
        </authorList>
    </citation>
    <scope>NUCLEOTIDE SEQUENCE</scope>
    <source>
        <strain evidence="4">CGMCC 1.15725</strain>
    </source>
</reference>
<dbReference type="AlphaFoldDB" id="A0A8J2YWJ7"/>
<evidence type="ECO:0000259" key="3">
    <source>
        <dbReference type="PROSITE" id="PS51186"/>
    </source>
</evidence>
<dbReference type="CDD" id="cd09854">
    <property type="entry name" value="PIN_VapC-like"/>
    <property type="match status" value="1"/>
</dbReference>
<dbReference type="InterPro" id="IPR000182">
    <property type="entry name" value="GNAT_dom"/>
</dbReference>
<dbReference type="InterPro" id="IPR050832">
    <property type="entry name" value="Bact_Acetyltransf"/>
</dbReference>
<dbReference type="CDD" id="cd04301">
    <property type="entry name" value="NAT_SF"/>
    <property type="match status" value="1"/>
</dbReference>
<sequence length="719" mass="79224">MPFTIKDSVEDILPYLPDVRKGADTAKEELGFLPEAAYRTFATTGKLFVATATIDGKEIYAGHLVFGGLFPQARIFQLFVDPAFRGHGLARRLLTLLKERLTAQHWLSIVAKVAGDLAANSVWGRMGFRIVRTKAGGVARNRQINVRVLDLESPSLLTLMGISARESELRFAERYSQRPIYLFDLNVLFDVIRRRPRSDAATKVVWAGMNNSIRLMVAEEFAKELLRTSKSPNNDPVLAFAARADCLSQPSETNLRPMLAKLAPAIFPERHRQGALKEQDWSDLKHISTAIYHRAAGFITSENAILRASQYLLEVWNLDVIGVEEFATLVEARQKEADGAVAAVSSGMLRARRNIPDDLPRAREFIQAAGASSAFVEDALACQGTQAQWLLIVDDQDGAAGFAKWTVFGGTKRTTDLYLAVDETNPVAESILDYFLDAIPRELSGAGPTLVRLNILAGQVATRQTAIAMGFRPPIGAGDSHLILQRLAVGRIISSENWPAMRQSLISVASLYLPQQVPTHEDMRTGVVLKNGDREVALSLSEIERILSPVLLLFPGRDGVIVPIREHFARDLIGASPQLSILAPPEAILRRERVYISAPKTLGQMKTGTPILFYESQKGTGRGCVFAVARITESRIVTKADALGKVLQRGVLDRHTLEKRSVGRKVTETSFDNIFIFKTPVSLKRLRELECVDGSNLVSARSISFEKLVAVVKEGRVNG</sequence>
<dbReference type="PANTHER" id="PTHR43877">
    <property type="entry name" value="AMINOALKYLPHOSPHONATE N-ACETYLTRANSFERASE-RELATED-RELATED"/>
    <property type="match status" value="1"/>
</dbReference>
<evidence type="ECO:0000256" key="2">
    <source>
        <dbReference type="ARBA" id="ARBA00023315"/>
    </source>
</evidence>
<reference evidence="4" key="1">
    <citation type="journal article" date="2014" name="Int. J. Syst. Evol. Microbiol.">
        <title>Complete genome sequence of Corynebacterium casei LMG S-19264T (=DSM 44701T), isolated from a smear-ripened cheese.</title>
        <authorList>
            <consortium name="US DOE Joint Genome Institute (JGI-PGF)"/>
            <person name="Walter F."/>
            <person name="Albersmeier A."/>
            <person name="Kalinowski J."/>
            <person name="Ruckert C."/>
        </authorList>
    </citation>
    <scope>NUCLEOTIDE SEQUENCE</scope>
    <source>
        <strain evidence="4">CGMCC 1.15725</strain>
    </source>
</reference>
<dbReference type="Proteomes" id="UP000646365">
    <property type="component" value="Unassembled WGS sequence"/>
</dbReference>
<evidence type="ECO:0000256" key="1">
    <source>
        <dbReference type="ARBA" id="ARBA00022679"/>
    </source>
</evidence>
<keyword evidence="5" id="KW-1185">Reference proteome</keyword>
<dbReference type="InterPro" id="IPR016181">
    <property type="entry name" value="Acyl_CoA_acyltransferase"/>
</dbReference>
<gene>
    <name evidence="4" type="ORF">GCM10011611_38670</name>
</gene>
<dbReference type="Pfam" id="PF13673">
    <property type="entry name" value="Acetyltransf_10"/>
    <property type="match status" value="1"/>
</dbReference>
<protein>
    <recommendedName>
        <fullName evidence="3">N-acetyltransferase domain-containing protein</fullName>
    </recommendedName>
</protein>
<organism evidence="4 5">
    <name type="scientific">Aliidongia dinghuensis</name>
    <dbReference type="NCBI Taxonomy" id="1867774"/>
    <lineage>
        <taxon>Bacteria</taxon>
        <taxon>Pseudomonadati</taxon>
        <taxon>Pseudomonadota</taxon>
        <taxon>Alphaproteobacteria</taxon>
        <taxon>Rhodospirillales</taxon>
        <taxon>Dongiaceae</taxon>
        <taxon>Aliidongia</taxon>
    </lineage>
</organism>
<name>A0A8J2YWJ7_9PROT</name>
<keyword evidence="1" id="KW-0808">Transferase</keyword>
<proteinExistence type="predicted"/>
<feature type="domain" description="N-acetyltransferase" evidence="3">
    <location>
        <begin position="3"/>
        <end position="147"/>
    </location>
</feature>
<keyword evidence="2" id="KW-0012">Acyltransferase</keyword>
<dbReference type="Gene3D" id="3.40.630.30">
    <property type="match status" value="1"/>
</dbReference>
<evidence type="ECO:0000313" key="4">
    <source>
        <dbReference type="EMBL" id="GGF28849.1"/>
    </source>
</evidence>
<dbReference type="EMBL" id="BMJQ01000010">
    <property type="protein sequence ID" value="GGF28849.1"/>
    <property type="molecule type" value="Genomic_DNA"/>
</dbReference>
<dbReference type="PROSITE" id="PS51186">
    <property type="entry name" value="GNAT"/>
    <property type="match status" value="1"/>
</dbReference>
<dbReference type="RefSeq" id="WP_189048761.1">
    <property type="nucleotide sequence ID" value="NZ_BMJQ01000010.1"/>
</dbReference>
<accession>A0A8J2YWJ7</accession>
<evidence type="ECO:0000313" key="5">
    <source>
        <dbReference type="Proteomes" id="UP000646365"/>
    </source>
</evidence>
<dbReference type="GO" id="GO:0016747">
    <property type="term" value="F:acyltransferase activity, transferring groups other than amino-acyl groups"/>
    <property type="evidence" value="ECO:0007669"/>
    <property type="project" value="InterPro"/>
</dbReference>